<dbReference type="PANTHER" id="PTHR11063:SF8">
    <property type="entry name" value="DELTA-1-PYRROLINE-5-CARBOXYLATE SYNTHASE"/>
    <property type="match status" value="1"/>
</dbReference>
<dbReference type="GO" id="GO:0009084">
    <property type="term" value="P:glutamine family amino acid biosynthetic process"/>
    <property type="evidence" value="ECO:0007669"/>
    <property type="project" value="UniProtKB-ARBA"/>
</dbReference>
<evidence type="ECO:0000256" key="4">
    <source>
        <dbReference type="ARBA" id="ARBA00022840"/>
    </source>
</evidence>
<dbReference type="InterPro" id="IPR001048">
    <property type="entry name" value="Asp/Glu/Uridylate_kinase"/>
</dbReference>
<gene>
    <name evidence="6" type="ORF">Tci_872085</name>
</gene>
<dbReference type="AlphaFoldDB" id="A0A699STY8"/>
<protein>
    <submittedName>
        <fullName evidence="6">Delta-1-pyrroline-5-carboxylate synthase-like</fullName>
    </submittedName>
</protein>
<dbReference type="SUPFAM" id="SSF53633">
    <property type="entry name" value="Carbamate kinase-like"/>
    <property type="match status" value="1"/>
</dbReference>
<dbReference type="GO" id="GO:0016301">
    <property type="term" value="F:kinase activity"/>
    <property type="evidence" value="ECO:0007669"/>
    <property type="project" value="UniProtKB-KW"/>
</dbReference>
<organism evidence="6">
    <name type="scientific">Tanacetum cinerariifolium</name>
    <name type="common">Dalmatian daisy</name>
    <name type="synonym">Chrysanthemum cinerariifolium</name>
    <dbReference type="NCBI Taxonomy" id="118510"/>
    <lineage>
        <taxon>Eukaryota</taxon>
        <taxon>Viridiplantae</taxon>
        <taxon>Streptophyta</taxon>
        <taxon>Embryophyta</taxon>
        <taxon>Tracheophyta</taxon>
        <taxon>Spermatophyta</taxon>
        <taxon>Magnoliopsida</taxon>
        <taxon>eudicotyledons</taxon>
        <taxon>Gunneridae</taxon>
        <taxon>Pentapetalae</taxon>
        <taxon>asterids</taxon>
        <taxon>campanulids</taxon>
        <taxon>Asterales</taxon>
        <taxon>Asteraceae</taxon>
        <taxon>Asteroideae</taxon>
        <taxon>Anthemideae</taxon>
        <taxon>Anthemidinae</taxon>
        <taxon>Tanacetum</taxon>
    </lineage>
</organism>
<keyword evidence="1" id="KW-0808">Transferase</keyword>
<reference evidence="6" key="1">
    <citation type="journal article" date="2019" name="Sci. Rep.">
        <title>Draft genome of Tanacetum cinerariifolium, the natural source of mosquito coil.</title>
        <authorList>
            <person name="Yamashiro T."/>
            <person name="Shiraishi A."/>
            <person name="Satake H."/>
            <person name="Nakayama K."/>
        </authorList>
    </citation>
    <scope>NUCLEOTIDE SEQUENCE</scope>
</reference>
<dbReference type="EMBL" id="BKCJ011182727">
    <property type="protein sequence ID" value="GFD00116.1"/>
    <property type="molecule type" value="Genomic_DNA"/>
</dbReference>
<dbReference type="PANTHER" id="PTHR11063">
    <property type="entry name" value="GLUTAMATE SEMIALDEHYDE DEHYDROGENASE"/>
    <property type="match status" value="1"/>
</dbReference>
<proteinExistence type="predicted"/>
<sequence>FADLQKPQPELDGKACAAVGQNGLMALYDTLFSQLDVTSAQLLVTDNDFRSPEFRKQLTETVDSLLDLKVIPIFNENDSISTRRAPYEVYFLYLQDLIL</sequence>
<keyword evidence="2" id="KW-0547">Nucleotide-binding</keyword>
<dbReference type="PRINTS" id="PR00474">
    <property type="entry name" value="GLU5KINASE"/>
</dbReference>
<evidence type="ECO:0000256" key="3">
    <source>
        <dbReference type="ARBA" id="ARBA00022777"/>
    </source>
</evidence>
<dbReference type="GO" id="GO:0005524">
    <property type="term" value="F:ATP binding"/>
    <property type="evidence" value="ECO:0007669"/>
    <property type="project" value="UniProtKB-KW"/>
</dbReference>
<feature type="domain" description="Aspartate/glutamate/uridylate kinase" evidence="5">
    <location>
        <begin position="14"/>
        <end position="83"/>
    </location>
</feature>
<dbReference type="InterPro" id="IPR036393">
    <property type="entry name" value="AceGlu_kinase-like_sf"/>
</dbReference>
<evidence type="ECO:0000256" key="2">
    <source>
        <dbReference type="ARBA" id="ARBA00022741"/>
    </source>
</evidence>
<evidence type="ECO:0000259" key="5">
    <source>
        <dbReference type="Pfam" id="PF00696"/>
    </source>
</evidence>
<keyword evidence="4" id="KW-0067">ATP-binding</keyword>
<comment type="caution">
    <text evidence="6">The sequence shown here is derived from an EMBL/GenBank/DDBJ whole genome shotgun (WGS) entry which is preliminary data.</text>
</comment>
<feature type="non-terminal residue" evidence="6">
    <location>
        <position position="1"/>
    </location>
</feature>
<dbReference type="GO" id="GO:0004350">
    <property type="term" value="F:glutamate-5-semialdehyde dehydrogenase activity"/>
    <property type="evidence" value="ECO:0007669"/>
    <property type="project" value="TreeGrafter"/>
</dbReference>
<accession>A0A699STY8</accession>
<keyword evidence="3" id="KW-0418">Kinase</keyword>
<name>A0A699STY8_TANCI</name>
<evidence type="ECO:0000313" key="6">
    <source>
        <dbReference type="EMBL" id="GFD00116.1"/>
    </source>
</evidence>
<dbReference type="InterPro" id="IPR001057">
    <property type="entry name" value="Glu/AcGlu_kinase"/>
</dbReference>
<dbReference type="Pfam" id="PF00696">
    <property type="entry name" value="AA_kinase"/>
    <property type="match status" value="1"/>
</dbReference>
<evidence type="ECO:0000256" key="1">
    <source>
        <dbReference type="ARBA" id="ARBA00022679"/>
    </source>
</evidence>
<dbReference type="Gene3D" id="3.40.1160.10">
    <property type="entry name" value="Acetylglutamate kinase-like"/>
    <property type="match status" value="1"/>
</dbReference>